<gene>
    <name evidence="2" type="ORF">DI616_10245</name>
</gene>
<dbReference type="GO" id="GO:0003700">
    <property type="term" value="F:DNA-binding transcription factor activity"/>
    <property type="evidence" value="ECO:0007669"/>
    <property type="project" value="TreeGrafter"/>
</dbReference>
<sequence length="163" mass="18021">MRLTVRTDLAMRVLMYCAAHRKELVRSADMAHACNASTHHVAQVVNQLSALGFLKTLRGRSGGVQLARDPAHLTVGEVFLQFEADLPLTECFDEQGNTCPLRACCRLREAVSNAVAAFYASLECVTLQDLVCDNFELQALFATPRCVAGERRITRQPELEAQV</sequence>
<keyword evidence="1" id="KW-0238">DNA-binding</keyword>
<reference evidence="2 3" key="1">
    <citation type="journal article" date="2017" name="Nat. Commun.">
        <title>In situ click chemistry generation of cyclooxygenase-2 inhibitors.</title>
        <authorList>
            <person name="Bhardwaj A."/>
            <person name="Kaur J."/>
            <person name="Wuest M."/>
            <person name="Wuest F."/>
        </authorList>
    </citation>
    <scope>NUCLEOTIDE SEQUENCE [LARGE SCALE GENOMIC DNA]</scope>
    <source>
        <strain evidence="2">S2_012_000_R3_94</strain>
    </source>
</reference>
<dbReference type="PANTHER" id="PTHR33221:SF4">
    <property type="entry name" value="HTH-TYPE TRANSCRIPTIONAL REPRESSOR NSRR"/>
    <property type="match status" value="1"/>
</dbReference>
<accession>A0A533I7B1</accession>
<evidence type="ECO:0000313" key="3">
    <source>
        <dbReference type="Proteomes" id="UP000315344"/>
    </source>
</evidence>
<dbReference type="GO" id="GO:0003677">
    <property type="term" value="F:DNA binding"/>
    <property type="evidence" value="ECO:0007669"/>
    <property type="project" value="UniProtKB-KW"/>
</dbReference>
<dbReference type="NCBIfam" id="TIGR00738">
    <property type="entry name" value="rrf2_super"/>
    <property type="match status" value="1"/>
</dbReference>
<dbReference type="SUPFAM" id="SSF46785">
    <property type="entry name" value="Winged helix' DNA-binding domain"/>
    <property type="match status" value="1"/>
</dbReference>
<dbReference type="EMBL" id="VAFL01000007">
    <property type="protein sequence ID" value="TKW66334.1"/>
    <property type="molecule type" value="Genomic_DNA"/>
</dbReference>
<evidence type="ECO:0000256" key="1">
    <source>
        <dbReference type="ARBA" id="ARBA00023125"/>
    </source>
</evidence>
<dbReference type="InterPro" id="IPR036390">
    <property type="entry name" value="WH_DNA-bd_sf"/>
</dbReference>
<evidence type="ECO:0000313" key="2">
    <source>
        <dbReference type="EMBL" id="TKW66334.1"/>
    </source>
</evidence>
<dbReference type="PANTHER" id="PTHR33221">
    <property type="entry name" value="WINGED HELIX-TURN-HELIX TRANSCRIPTIONAL REGULATOR, RRF2 FAMILY"/>
    <property type="match status" value="1"/>
</dbReference>
<comment type="caution">
    <text evidence="2">The sequence shown here is derived from an EMBL/GenBank/DDBJ whole genome shotgun (WGS) entry which is preliminary data.</text>
</comment>
<protein>
    <submittedName>
        <fullName evidence="2">Rrf2 family transcriptional regulator</fullName>
    </submittedName>
</protein>
<name>A0A533I7B1_PARDE</name>
<dbReference type="Pfam" id="PF02082">
    <property type="entry name" value="Rrf2"/>
    <property type="match status" value="1"/>
</dbReference>
<dbReference type="AlphaFoldDB" id="A0A533I7B1"/>
<organism evidence="2 3">
    <name type="scientific">Paracoccus denitrificans</name>
    <dbReference type="NCBI Taxonomy" id="266"/>
    <lineage>
        <taxon>Bacteria</taxon>
        <taxon>Pseudomonadati</taxon>
        <taxon>Pseudomonadota</taxon>
        <taxon>Alphaproteobacteria</taxon>
        <taxon>Rhodobacterales</taxon>
        <taxon>Paracoccaceae</taxon>
        <taxon>Paracoccus</taxon>
    </lineage>
</organism>
<dbReference type="GO" id="GO:0005829">
    <property type="term" value="C:cytosol"/>
    <property type="evidence" value="ECO:0007669"/>
    <property type="project" value="TreeGrafter"/>
</dbReference>
<dbReference type="InterPro" id="IPR000944">
    <property type="entry name" value="Tscrpt_reg_Rrf2"/>
</dbReference>
<dbReference type="PROSITE" id="PS51197">
    <property type="entry name" value="HTH_RRF2_2"/>
    <property type="match status" value="1"/>
</dbReference>
<dbReference type="InterPro" id="IPR036388">
    <property type="entry name" value="WH-like_DNA-bd_sf"/>
</dbReference>
<dbReference type="Proteomes" id="UP000315344">
    <property type="component" value="Unassembled WGS sequence"/>
</dbReference>
<proteinExistence type="predicted"/>
<dbReference type="Gene3D" id="1.10.10.10">
    <property type="entry name" value="Winged helix-like DNA-binding domain superfamily/Winged helix DNA-binding domain"/>
    <property type="match status" value="1"/>
</dbReference>